<dbReference type="Proteomes" id="UP000005744">
    <property type="component" value="Unassembled WGS sequence"/>
</dbReference>
<dbReference type="Pfam" id="PF13343">
    <property type="entry name" value="SBP_bac_6"/>
    <property type="match status" value="1"/>
</dbReference>
<gene>
    <name evidence="5" type="ORF">BegalDRAFT_3212</name>
</gene>
<evidence type="ECO:0000256" key="3">
    <source>
        <dbReference type="ARBA" id="ARBA00022729"/>
    </source>
</evidence>
<keyword evidence="2" id="KW-0813">Transport</keyword>
<dbReference type="PANTHER" id="PTHR30222">
    <property type="entry name" value="SPERMIDINE/PUTRESCINE-BINDING PERIPLASMIC PROTEIN"/>
    <property type="match status" value="1"/>
</dbReference>
<evidence type="ECO:0000256" key="1">
    <source>
        <dbReference type="ARBA" id="ARBA00004418"/>
    </source>
</evidence>
<evidence type="ECO:0000256" key="2">
    <source>
        <dbReference type="ARBA" id="ARBA00022448"/>
    </source>
</evidence>
<keyword evidence="3" id="KW-0732">Signal</keyword>
<dbReference type="GO" id="GO:0019808">
    <property type="term" value="F:polyamine binding"/>
    <property type="evidence" value="ECO:0007669"/>
    <property type="project" value="InterPro"/>
</dbReference>
<protein>
    <submittedName>
        <fullName evidence="5">Spermidine/putrescine-binding periplasmic protein</fullName>
    </submittedName>
</protein>
<dbReference type="EMBL" id="JH600070">
    <property type="protein sequence ID" value="EIJ44033.1"/>
    <property type="molecule type" value="Genomic_DNA"/>
</dbReference>
<reference evidence="5 6" key="1">
    <citation type="submission" date="2011-11" db="EMBL/GenBank/DDBJ databases">
        <title>Improved High-Quality Draft sequence of Beggiatoa alba B18lD.</title>
        <authorList>
            <consortium name="US DOE Joint Genome Institute"/>
            <person name="Lucas S."/>
            <person name="Han J."/>
            <person name="Lapidus A."/>
            <person name="Cheng J.-F."/>
            <person name="Goodwin L."/>
            <person name="Pitluck S."/>
            <person name="Peters L."/>
            <person name="Mikhailova N."/>
            <person name="Held B."/>
            <person name="Detter J.C."/>
            <person name="Han C."/>
            <person name="Tapia R."/>
            <person name="Land M."/>
            <person name="Hauser L."/>
            <person name="Kyrpides N."/>
            <person name="Ivanova N."/>
            <person name="Pagani I."/>
            <person name="Samuel K."/>
            <person name="Teske A."/>
            <person name="Mueller J."/>
            <person name="Woyke T."/>
        </authorList>
    </citation>
    <scope>NUCLEOTIDE SEQUENCE [LARGE SCALE GENOMIC DNA]</scope>
    <source>
        <strain evidence="5 6">B18LD</strain>
    </source>
</reference>
<keyword evidence="6" id="KW-1185">Reference proteome</keyword>
<dbReference type="GO" id="GO:0015846">
    <property type="term" value="P:polyamine transport"/>
    <property type="evidence" value="ECO:0007669"/>
    <property type="project" value="InterPro"/>
</dbReference>
<dbReference type="InterPro" id="IPR001188">
    <property type="entry name" value="Sperm_putr-bd"/>
</dbReference>
<name>I3CK90_9GAMM</name>
<accession>I3CK90</accession>
<comment type="subcellular location">
    <subcellularLocation>
        <location evidence="1">Periplasm</location>
    </subcellularLocation>
</comment>
<evidence type="ECO:0000313" key="6">
    <source>
        <dbReference type="Proteomes" id="UP000005744"/>
    </source>
</evidence>
<organism evidence="5 6">
    <name type="scientific">Beggiatoa alba B18LD</name>
    <dbReference type="NCBI Taxonomy" id="395493"/>
    <lineage>
        <taxon>Bacteria</taxon>
        <taxon>Pseudomonadati</taxon>
        <taxon>Pseudomonadota</taxon>
        <taxon>Gammaproteobacteria</taxon>
        <taxon>Thiotrichales</taxon>
        <taxon>Thiotrichaceae</taxon>
        <taxon>Beggiatoa</taxon>
    </lineage>
</organism>
<dbReference type="PANTHER" id="PTHR30222:SF17">
    <property type="entry name" value="SPERMIDINE_PUTRESCINE-BINDING PERIPLASMIC PROTEIN"/>
    <property type="match status" value="1"/>
</dbReference>
<dbReference type="PRINTS" id="PR00909">
    <property type="entry name" value="SPERMDNBNDNG"/>
</dbReference>
<sequence>MLISFVLPISDFIMKIMNNLKCRNLNLFVFFLFSFYTLSLRAEPIVLKIHTWTGYVKPYEKEFQAYAKTQCHEDIQLEVTYATGLTSFVEQLTQNTADLISPANDVIEHLWQKQLIRPLDLEKIPNFRQVNPIILRHGFYRLEGQVYAAPFTFGPYALAYNKDRMQAPTSYVILWDERYRKRVSISGDFYAANIYMVALFLKIPESHLFNLSDTELSKIKNRLSLLHTTQIYRYWESNLEPNDMNELDVGMDWGVGVHMINARGGNWDLVIPEEGATAWVDSWVMASGIANKKIDAAYCFINFMLSATTQAQVMRQTGYGGTNLYVSRYMSVKEQIIYHVTDPDYLRRLILWQPLPTDILEKYEAIWKQATQN</sequence>
<proteinExistence type="predicted"/>
<evidence type="ECO:0000313" key="5">
    <source>
        <dbReference type="EMBL" id="EIJ44033.1"/>
    </source>
</evidence>
<dbReference type="HOGENOM" id="CLU_026974_1_5_6"/>
<evidence type="ECO:0000256" key="4">
    <source>
        <dbReference type="ARBA" id="ARBA00022764"/>
    </source>
</evidence>
<dbReference type="STRING" id="395493.BegalDRAFT_3212"/>
<dbReference type="SUPFAM" id="SSF53850">
    <property type="entry name" value="Periplasmic binding protein-like II"/>
    <property type="match status" value="1"/>
</dbReference>
<dbReference type="GO" id="GO:0042597">
    <property type="term" value="C:periplasmic space"/>
    <property type="evidence" value="ECO:0007669"/>
    <property type="project" value="UniProtKB-SubCell"/>
</dbReference>
<dbReference type="Gene3D" id="3.40.190.10">
    <property type="entry name" value="Periplasmic binding protein-like II"/>
    <property type="match status" value="2"/>
</dbReference>
<keyword evidence="4" id="KW-0574">Periplasm</keyword>
<dbReference type="AlphaFoldDB" id="I3CK90"/>
<dbReference type="eggNOG" id="COG0687">
    <property type="taxonomic scope" value="Bacteria"/>
</dbReference>